<keyword evidence="7" id="KW-0378">Hydrolase</keyword>
<evidence type="ECO:0000259" key="4">
    <source>
        <dbReference type="Pfam" id="PF03632"/>
    </source>
</evidence>
<proteinExistence type="inferred from homology"/>
<accession>A0ABY5TTM4</accession>
<evidence type="ECO:0000259" key="5">
    <source>
        <dbReference type="Pfam" id="PF03633"/>
    </source>
</evidence>
<dbReference type="Proteomes" id="UP001058364">
    <property type="component" value="Chromosome"/>
</dbReference>
<dbReference type="InterPro" id="IPR005195">
    <property type="entry name" value="Glyco_hydro_65_M"/>
</dbReference>
<dbReference type="Gene3D" id="2.70.98.40">
    <property type="entry name" value="Glycoside hydrolase, family 65, N-terminal domain"/>
    <property type="match status" value="1"/>
</dbReference>
<dbReference type="GO" id="GO:0016787">
    <property type="term" value="F:hydrolase activity"/>
    <property type="evidence" value="ECO:0007669"/>
    <property type="project" value="UniProtKB-KW"/>
</dbReference>
<dbReference type="Gene3D" id="1.50.10.10">
    <property type="match status" value="1"/>
</dbReference>
<comment type="similarity">
    <text evidence="1">Belongs to the glycosyl hydrolase 65 family.</text>
</comment>
<dbReference type="SUPFAM" id="SSF48208">
    <property type="entry name" value="Six-hairpin glycosidases"/>
    <property type="match status" value="1"/>
</dbReference>
<protein>
    <submittedName>
        <fullName evidence="7">Glycoside hydrolase family 65 protein</fullName>
    </submittedName>
</protein>
<dbReference type="InterPro" id="IPR005194">
    <property type="entry name" value="Glyco_hydro_65_C"/>
</dbReference>
<dbReference type="InterPro" id="IPR011013">
    <property type="entry name" value="Gal_mutarotase_sf_dom"/>
</dbReference>
<dbReference type="InterPro" id="IPR005196">
    <property type="entry name" value="Glyco_hydro_65_N"/>
</dbReference>
<evidence type="ECO:0000259" key="6">
    <source>
        <dbReference type="Pfam" id="PF03636"/>
    </source>
</evidence>
<dbReference type="Pfam" id="PF03632">
    <property type="entry name" value="Glyco_hydro_65m"/>
    <property type="match status" value="1"/>
</dbReference>
<dbReference type="PANTHER" id="PTHR11051:SF8">
    <property type="entry name" value="PROTEIN-GLUCOSYLGALACTOSYLHYDROXYLYSINE GLUCOSIDASE"/>
    <property type="match status" value="1"/>
</dbReference>
<dbReference type="RefSeq" id="WP_027123045.1">
    <property type="nucleotide sequence ID" value="NZ_CP103423.1"/>
</dbReference>
<organism evidence="7 8">
    <name type="scientific">Mesomycoplasma molare</name>
    <dbReference type="NCBI Taxonomy" id="171288"/>
    <lineage>
        <taxon>Bacteria</taxon>
        <taxon>Bacillati</taxon>
        <taxon>Mycoplasmatota</taxon>
        <taxon>Mycoplasmoidales</taxon>
        <taxon>Metamycoplasmataceae</taxon>
        <taxon>Mesomycoplasma</taxon>
    </lineage>
</organism>
<dbReference type="InterPro" id="IPR008928">
    <property type="entry name" value="6-hairpin_glycosidase_sf"/>
</dbReference>
<feature type="domain" description="Glycoside hydrolase family 65 C-terminal" evidence="5">
    <location>
        <begin position="707"/>
        <end position="761"/>
    </location>
</feature>
<evidence type="ECO:0000256" key="1">
    <source>
        <dbReference type="ARBA" id="ARBA00006768"/>
    </source>
</evidence>
<dbReference type="InterPro" id="IPR017045">
    <property type="entry name" value="Malt_Pase/Glycosyl_Hdrlase"/>
</dbReference>
<dbReference type="Pfam" id="PF03633">
    <property type="entry name" value="Glyco_hydro_65C"/>
    <property type="match status" value="1"/>
</dbReference>
<evidence type="ECO:0000256" key="3">
    <source>
        <dbReference type="ARBA" id="ARBA00022679"/>
    </source>
</evidence>
<reference evidence="7" key="1">
    <citation type="submission" date="2022-08" db="EMBL/GenBank/DDBJ databases">
        <title>Complete genome sequence of Mycoplasma molare type strain H 542.</title>
        <authorList>
            <person name="Spergser J."/>
        </authorList>
    </citation>
    <scope>NUCLEOTIDE SEQUENCE</scope>
    <source>
        <strain evidence="7">H 542</strain>
    </source>
</reference>
<dbReference type="SUPFAM" id="SSF74650">
    <property type="entry name" value="Galactose mutarotase-like"/>
    <property type="match status" value="1"/>
</dbReference>
<dbReference type="Gene3D" id="2.60.420.10">
    <property type="entry name" value="Maltose phosphorylase, domain 3"/>
    <property type="match status" value="1"/>
</dbReference>
<keyword evidence="3" id="KW-0808">Transferase</keyword>
<dbReference type="InterPro" id="IPR037018">
    <property type="entry name" value="GH65_N"/>
</dbReference>
<sequence>MAKLFYDTKNLVITQKGFDPLLTKKTESIFAQGNGYLGIRAVDEERSYFNKEDFFVNGIFNKGDSTEVSEIANLADLIQTSIFIDNEIFMLNKRMNYKKSLDLKNGLLTREISFSKNNKKFVLVFKRLVSQKNKNIYAQTIELKQISGDKTNVKIIPLINGQTTNHGIQHFDEGKKLLVGKSLLQYQEQTNESKRWVIHNMKINAYSGDKLLESGNDDYVLKMARRQVGYEIKTEVSTKKSLKLEKIMSVSTTVDSDELLSFEQVKENADKLAKKIEKIDFKEIEKQNSLDYSKIYDQFEVKIEGGIDAKYDALALKFGIYHMNSFVPTHSSNMSVGAKGLSGEGYQGHCYWDTEFFIVPNYLFTKPNVARNLLEYRYKGIEGARKKAAEKNMIGAQFPWEMAWPTEGEVTPYWGQPDVVTGKQVPIASREQEIHVPGDVAFAVDQYYQVTKDLDFMEQMGYEMIIDTAIFWTSRVEKKGKEYHISDVMGPNEYKGNITNNNFINLIAKRNLELAINYINELSQESKGKEILEKIASKLPYKWNLDLMKEVRDNLVQQLPDKNNIISENDEFRKLPLIDVTPFQLLGDAGKKLFNTTEGHKRLGSQLVKQADVVLSTFVLGELFSKEVAAANFDYYEPITTHDSSLSPTTYAIKAVDLRKMDIAYKLFKYSLNIDMGPNFHSADAGIHAGSLAAIWQSIVYGYGGFRFLDKKTFISPILPKEWKRLSYSITVKGTKLKVVVNQKTFTIEKLSGNNIEVFVNEVPTLITSKKSKFEVVEKW</sequence>
<dbReference type="EMBL" id="CP103423">
    <property type="protein sequence ID" value="UWD34017.1"/>
    <property type="molecule type" value="Genomic_DNA"/>
</dbReference>
<evidence type="ECO:0000256" key="2">
    <source>
        <dbReference type="ARBA" id="ARBA00022676"/>
    </source>
</evidence>
<dbReference type="InterPro" id="IPR012341">
    <property type="entry name" value="6hp_glycosidase-like_sf"/>
</dbReference>
<dbReference type="PIRSF" id="PIRSF036289">
    <property type="entry name" value="Glycosyl_hydrolase_malt_phosph"/>
    <property type="match status" value="1"/>
</dbReference>
<gene>
    <name evidence="7" type="ORF">NX772_02825</name>
</gene>
<keyword evidence="8" id="KW-1185">Reference proteome</keyword>
<name>A0ABY5TTM4_9BACT</name>
<feature type="domain" description="Glycoside hydrolase family 65 N-terminal" evidence="6">
    <location>
        <begin position="14"/>
        <end position="253"/>
    </location>
</feature>
<evidence type="ECO:0000313" key="8">
    <source>
        <dbReference type="Proteomes" id="UP001058364"/>
    </source>
</evidence>
<evidence type="ECO:0000313" key="7">
    <source>
        <dbReference type="EMBL" id="UWD34017.1"/>
    </source>
</evidence>
<keyword evidence="2" id="KW-0328">Glycosyltransferase</keyword>
<dbReference type="Pfam" id="PF03636">
    <property type="entry name" value="Glyco_hydro_65N"/>
    <property type="match status" value="1"/>
</dbReference>
<dbReference type="PANTHER" id="PTHR11051">
    <property type="entry name" value="GLYCOSYL HYDROLASE-RELATED"/>
    <property type="match status" value="1"/>
</dbReference>
<feature type="domain" description="Glycoside hydrolase family 65 central catalytic" evidence="4">
    <location>
        <begin position="317"/>
        <end position="697"/>
    </location>
</feature>